<dbReference type="GeneID" id="78293686"/>
<keyword evidence="4" id="KW-1185">Reference proteome</keyword>
<comment type="caution">
    <text evidence="3">The sequence shown here is derived from an EMBL/GenBank/DDBJ whole genome shotgun (WGS) entry which is preliminary data.</text>
</comment>
<accession>A0A2U1BBB7</accession>
<feature type="domain" description="ACT" evidence="1">
    <location>
        <begin position="5"/>
        <end position="73"/>
    </location>
</feature>
<dbReference type="InterPro" id="IPR002912">
    <property type="entry name" value="ACT_dom"/>
</dbReference>
<dbReference type="InterPro" id="IPR045865">
    <property type="entry name" value="ACT-like_dom_sf"/>
</dbReference>
<dbReference type="OrthoDB" id="9790662at2"/>
<dbReference type="RefSeq" id="WP_116882347.1">
    <property type="nucleotide sequence ID" value="NZ_CABMMC010000017.1"/>
</dbReference>
<proteinExistence type="predicted"/>
<sequence length="142" mass="16033">MMIKQLSLFVENRPGALSAVCQVLKNNRINIRTLSLADTQQFGILRLLVKEYEKAKEALEAAGLVVKVTDVLALTVPDHPGGLADILTIFDKHKLSVEYMYAFTFGREDKSVMVFRFEHPEQAVELLKNEPIELVNSADLFR</sequence>
<reference evidence="2 5" key="2">
    <citation type="submission" date="2020-04" db="EMBL/GenBank/DDBJ databases">
        <authorList>
            <person name="Hitch T.C.A."/>
            <person name="Wylensek D."/>
            <person name="Clavel T."/>
        </authorList>
    </citation>
    <scope>NUCLEOTIDE SEQUENCE [LARGE SCALE GENOMIC DNA]</scope>
    <source>
        <strain evidence="2 5">COR2-253-APC-1A</strain>
    </source>
</reference>
<evidence type="ECO:0000313" key="2">
    <source>
        <dbReference type="EMBL" id="NMD87615.1"/>
    </source>
</evidence>
<protein>
    <submittedName>
        <fullName evidence="2">ACT domain-containing protein</fullName>
    </submittedName>
</protein>
<dbReference type="Pfam" id="PF19571">
    <property type="entry name" value="ACT_8"/>
    <property type="match status" value="1"/>
</dbReference>
<dbReference type="Gene3D" id="3.30.2130.10">
    <property type="entry name" value="VC0802-like"/>
    <property type="match status" value="1"/>
</dbReference>
<dbReference type="Proteomes" id="UP000576225">
    <property type="component" value="Unassembled WGS sequence"/>
</dbReference>
<dbReference type="EMBL" id="JABAEW010000027">
    <property type="protein sequence ID" value="NMD87615.1"/>
    <property type="molecule type" value="Genomic_DNA"/>
</dbReference>
<dbReference type="PANTHER" id="PTHR40099:SF1">
    <property type="entry name" value="ACETOLACTATE SYNTHASE, SMALL SUBUNIT"/>
    <property type="match status" value="1"/>
</dbReference>
<dbReference type="InterPro" id="IPR045739">
    <property type="entry name" value="ACT_dom_pair"/>
</dbReference>
<evidence type="ECO:0000313" key="4">
    <source>
        <dbReference type="Proteomes" id="UP000245959"/>
    </source>
</evidence>
<dbReference type="PROSITE" id="PS51671">
    <property type="entry name" value="ACT"/>
    <property type="match status" value="1"/>
</dbReference>
<evidence type="ECO:0000259" key="1">
    <source>
        <dbReference type="PROSITE" id="PS51671"/>
    </source>
</evidence>
<dbReference type="AlphaFoldDB" id="A0A2U1BBB7"/>
<dbReference type="Proteomes" id="UP000245959">
    <property type="component" value="Unassembled WGS sequence"/>
</dbReference>
<name>A0A2U1BBB7_9BACT</name>
<dbReference type="SUPFAM" id="SSF55021">
    <property type="entry name" value="ACT-like"/>
    <property type="match status" value="2"/>
</dbReference>
<evidence type="ECO:0000313" key="3">
    <source>
        <dbReference type="EMBL" id="PVY45954.1"/>
    </source>
</evidence>
<gene>
    <name evidence="3" type="ORF">C8D82_101151</name>
    <name evidence="2" type="ORF">HF882_13580</name>
</gene>
<dbReference type="EMBL" id="QEKH01000001">
    <property type="protein sequence ID" value="PVY45954.1"/>
    <property type="molecule type" value="Genomic_DNA"/>
</dbReference>
<dbReference type="PANTHER" id="PTHR40099">
    <property type="entry name" value="ACETOLACTATE SYNTHASE, SMALL SUBUNIT"/>
    <property type="match status" value="1"/>
</dbReference>
<dbReference type="CDD" id="cd04882">
    <property type="entry name" value="ACT_Bt0572_2"/>
    <property type="match status" value="1"/>
</dbReference>
<evidence type="ECO:0000313" key="5">
    <source>
        <dbReference type="Proteomes" id="UP000576225"/>
    </source>
</evidence>
<reference evidence="3 4" key="1">
    <citation type="submission" date="2018-04" db="EMBL/GenBank/DDBJ databases">
        <title>Genomic Encyclopedia of Type Strains, Phase IV (KMG-IV): sequencing the most valuable type-strain genomes for metagenomic binning, comparative biology and taxonomic classification.</title>
        <authorList>
            <person name="Goeker M."/>
        </authorList>
    </citation>
    <scope>NUCLEOTIDE SEQUENCE [LARGE SCALE GENOMIC DNA]</scope>
    <source>
        <strain evidence="3 4">DSM 14823</strain>
    </source>
</reference>
<organism evidence="3 4">
    <name type="scientific">Victivallis vadensis</name>
    <dbReference type="NCBI Taxonomy" id="172901"/>
    <lineage>
        <taxon>Bacteria</taxon>
        <taxon>Pseudomonadati</taxon>
        <taxon>Lentisphaerota</taxon>
        <taxon>Lentisphaeria</taxon>
        <taxon>Victivallales</taxon>
        <taxon>Victivallaceae</taxon>
        <taxon>Victivallis</taxon>
    </lineage>
</organism>